<dbReference type="RefSeq" id="WP_090915261.1">
    <property type="nucleotide sequence ID" value="NZ_FMVM01000001.1"/>
</dbReference>
<proteinExistence type="predicted"/>
<reference evidence="3" key="1">
    <citation type="submission" date="2016-10" db="EMBL/GenBank/DDBJ databases">
        <authorList>
            <person name="Varghese N."/>
            <person name="Submissions S."/>
        </authorList>
    </citation>
    <scope>NUCLEOTIDE SEQUENCE [LARGE SCALE GENOMIC DNA]</scope>
    <source>
        <strain evidence="3">BL9</strain>
    </source>
</reference>
<gene>
    <name evidence="2" type="ORF">SAMN05720606_101321</name>
</gene>
<dbReference type="InterPro" id="IPR039564">
    <property type="entry name" value="Peptidase_C39-like"/>
</dbReference>
<dbReference type="STRING" id="582692.SAMN05720606_101321"/>
<name>A0A1G5BD27_9BACL</name>
<dbReference type="Proteomes" id="UP000198538">
    <property type="component" value="Unassembled WGS sequence"/>
</dbReference>
<sequence>MNNMKKTVDLVIPEKCYSMVDCWEAIMTMILIHFEKEPSVIYSGLDFYYDVSKEEQESISLENIFYNTFSLTNLTIVEETLKFYELYFSLAIQVEKSETVDEMYNSILQELQDNKPVVVFVDTILCKFNRMYQKFSYSHAIIISGVDNGECLVLDPTQNLEPLKIGIEEVFACSTALLTFNNKDKYTVDGKELLKQNFERNNTRSATRKTTRIENIKNLFDAISNNVEIVSQSFDNQEESLNTMFAWLFKNTSINIKNYTLFVQKNYSNAADTVSVLLQECQEKWMILGKTFMRMYYSSKKVRDEQFKKISLLFDDIYSLEQKITKELMILFNLNSNESGEII</sequence>
<dbReference type="EMBL" id="FMVM01000001">
    <property type="protein sequence ID" value="SCX87996.1"/>
    <property type="molecule type" value="Genomic_DNA"/>
</dbReference>
<protein>
    <submittedName>
        <fullName evidence="2">Butirosin biosynthesis protein H, N-terminal</fullName>
    </submittedName>
</protein>
<dbReference type="Pfam" id="PF13529">
    <property type="entry name" value="Peptidase_C39_2"/>
    <property type="match status" value="1"/>
</dbReference>
<evidence type="ECO:0000259" key="1">
    <source>
        <dbReference type="Pfam" id="PF13529"/>
    </source>
</evidence>
<evidence type="ECO:0000313" key="3">
    <source>
        <dbReference type="Proteomes" id="UP000198538"/>
    </source>
</evidence>
<feature type="domain" description="Peptidase C39-like" evidence="1">
    <location>
        <begin position="89"/>
        <end position="156"/>
    </location>
</feature>
<keyword evidence="3" id="KW-1185">Reference proteome</keyword>
<evidence type="ECO:0000313" key="2">
    <source>
        <dbReference type="EMBL" id="SCX87996.1"/>
    </source>
</evidence>
<accession>A0A1G5BD27</accession>
<dbReference type="AlphaFoldDB" id="A0A1G5BD27"/>
<organism evidence="2 3">
    <name type="scientific">Paenibacillus polysaccharolyticus</name>
    <dbReference type="NCBI Taxonomy" id="582692"/>
    <lineage>
        <taxon>Bacteria</taxon>
        <taxon>Bacillati</taxon>
        <taxon>Bacillota</taxon>
        <taxon>Bacilli</taxon>
        <taxon>Bacillales</taxon>
        <taxon>Paenibacillaceae</taxon>
        <taxon>Paenibacillus</taxon>
    </lineage>
</organism>